<dbReference type="GO" id="GO:0008270">
    <property type="term" value="F:zinc ion binding"/>
    <property type="evidence" value="ECO:0007669"/>
    <property type="project" value="UniProtKB-KW"/>
</dbReference>
<keyword evidence="4" id="KW-0862">Zinc</keyword>
<gene>
    <name evidence="8" type="ORF">HG535_0F05400</name>
</gene>
<accession>A0A7H9B5P4</accession>
<evidence type="ECO:0000256" key="5">
    <source>
        <dbReference type="ARBA" id="ARBA00023242"/>
    </source>
</evidence>
<dbReference type="PROSITE" id="PS50016">
    <property type="entry name" value="ZF_PHD_2"/>
    <property type="match status" value="1"/>
</dbReference>
<dbReference type="InterPro" id="IPR011011">
    <property type="entry name" value="Znf_FYVE_PHD"/>
</dbReference>
<dbReference type="OrthoDB" id="436852at2759"/>
<dbReference type="GO" id="GO:0048188">
    <property type="term" value="C:Set1C/COMPASS complex"/>
    <property type="evidence" value="ECO:0007669"/>
    <property type="project" value="InterPro"/>
</dbReference>
<dbReference type="InterPro" id="IPR013083">
    <property type="entry name" value="Znf_RING/FYVE/PHD"/>
</dbReference>
<dbReference type="Pfam" id="PF00628">
    <property type="entry name" value="PHD"/>
    <property type="match status" value="1"/>
</dbReference>
<dbReference type="EMBL" id="CP058609">
    <property type="protein sequence ID" value="QLG74028.1"/>
    <property type="molecule type" value="Genomic_DNA"/>
</dbReference>
<feature type="domain" description="PHD-type" evidence="7">
    <location>
        <begin position="22"/>
        <end position="72"/>
    </location>
</feature>
<dbReference type="CDD" id="cd16039">
    <property type="entry name" value="PHD_SPP1"/>
    <property type="match status" value="1"/>
</dbReference>
<dbReference type="PANTHER" id="PTHR46174:SF1">
    <property type="entry name" value="CXXC-TYPE ZINC FINGER PROTEIN 1"/>
    <property type="match status" value="1"/>
</dbReference>
<comment type="subcellular location">
    <subcellularLocation>
        <location evidence="1">Nucleus</location>
    </subcellularLocation>
</comment>
<sequence length="345" mass="40096">MSLPDWCPPYSKNRSLSITGEEVFCICKKPDTGKLMVGCDGCDDWFHFTCMRIPEQYKDLVFSFYCPYCQAGVTGPASTSVEHKELPRTIWKRKCRLHNCFKECKPNSKYCCEEHGEQYMRQVLSKLRIDGMKQEQQENLVLRMAKYTKTGNVEDGFQKIGNPAFIEGEVDKSQDPELYSSLIANDERMEELRSEDHKLGTETIPNCKQAIEHLNNYLDWLNKVNSKLFAEDVVQDDINGKNRKKKSAARKKQKNAICGYNPTCKPPLTVDEFAAKYDPEKASINGTCTKLRCNKHNDWSTMLMQQYTNKLRSLQNHQERIALLLSTRKSQLHIQYYERLLRRKT</sequence>
<dbReference type="RefSeq" id="XP_037145753.1">
    <property type="nucleotide sequence ID" value="XM_037289858.1"/>
</dbReference>
<dbReference type="PANTHER" id="PTHR46174">
    <property type="entry name" value="CXXC-TYPE ZINC FINGER PROTEIN 1"/>
    <property type="match status" value="1"/>
</dbReference>
<dbReference type="SMART" id="SM00249">
    <property type="entry name" value="PHD"/>
    <property type="match status" value="1"/>
</dbReference>
<dbReference type="KEGG" id="zmk:HG535_0F05400"/>
<dbReference type="Proteomes" id="UP000509704">
    <property type="component" value="Chromosome 6"/>
</dbReference>
<dbReference type="InterPro" id="IPR019786">
    <property type="entry name" value="Zinc_finger_PHD-type_CS"/>
</dbReference>
<organism evidence="8 9">
    <name type="scientific">Zygotorulaspora mrakii</name>
    <name type="common">Zygosaccharomyces mrakii</name>
    <dbReference type="NCBI Taxonomy" id="42260"/>
    <lineage>
        <taxon>Eukaryota</taxon>
        <taxon>Fungi</taxon>
        <taxon>Dikarya</taxon>
        <taxon>Ascomycota</taxon>
        <taxon>Saccharomycotina</taxon>
        <taxon>Saccharomycetes</taxon>
        <taxon>Saccharomycetales</taxon>
        <taxon>Saccharomycetaceae</taxon>
        <taxon>Zygotorulaspora</taxon>
    </lineage>
</organism>
<evidence type="ECO:0000259" key="7">
    <source>
        <dbReference type="PROSITE" id="PS50016"/>
    </source>
</evidence>
<evidence type="ECO:0000256" key="6">
    <source>
        <dbReference type="PROSITE-ProRule" id="PRU00146"/>
    </source>
</evidence>
<dbReference type="PROSITE" id="PS01359">
    <property type="entry name" value="ZF_PHD_1"/>
    <property type="match status" value="1"/>
</dbReference>
<reference evidence="8 9" key="1">
    <citation type="submission" date="2020-07" db="EMBL/GenBank/DDBJ databases">
        <title>The yeast mating-type switching endonuclease HO is a domesticated member of an unorthodox homing genetic element family.</title>
        <authorList>
            <person name="Coughlan A.Y."/>
            <person name="Lombardi L."/>
            <person name="Braun-Galleani S."/>
            <person name="Martos A.R."/>
            <person name="Galeote V."/>
            <person name="Bigey F."/>
            <person name="Dequin S."/>
            <person name="Byrne K.P."/>
            <person name="Wolfe K.H."/>
        </authorList>
    </citation>
    <scope>NUCLEOTIDE SEQUENCE [LARGE SCALE GENOMIC DNA]</scope>
    <source>
        <strain evidence="8 9">NRRL Y-6702</strain>
    </source>
</reference>
<dbReference type="Gene3D" id="3.30.40.10">
    <property type="entry name" value="Zinc/RING finger domain, C3HC4 (zinc finger)"/>
    <property type="match status" value="1"/>
</dbReference>
<evidence type="ECO:0000256" key="1">
    <source>
        <dbReference type="ARBA" id="ARBA00004123"/>
    </source>
</evidence>
<dbReference type="GO" id="GO:0045893">
    <property type="term" value="P:positive regulation of DNA-templated transcription"/>
    <property type="evidence" value="ECO:0007669"/>
    <property type="project" value="TreeGrafter"/>
</dbReference>
<evidence type="ECO:0000256" key="4">
    <source>
        <dbReference type="ARBA" id="ARBA00022833"/>
    </source>
</evidence>
<protein>
    <recommendedName>
        <fullName evidence="7">PHD-type domain-containing protein</fullName>
    </recommendedName>
</protein>
<evidence type="ECO:0000256" key="3">
    <source>
        <dbReference type="ARBA" id="ARBA00022771"/>
    </source>
</evidence>
<dbReference type="FunFam" id="3.30.40.10:FF:000759">
    <property type="entry name" value="COMPASS component SPP1"/>
    <property type="match status" value="1"/>
</dbReference>
<dbReference type="InterPro" id="IPR037869">
    <property type="entry name" value="Spp1/CFP1"/>
</dbReference>
<evidence type="ECO:0000313" key="8">
    <source>
        <dbReference type="EMBL" id="QLG74028.1"/>
    </source>
</evidence>
<evidence type="ECO:0000313" key="9">
    <source>
        <dbReference type="Proteomes" id="UP000509704"/>
    </source>
</evidence>
<keyword evidence="9" id="KW-1185">Reference proteome</keyword>
<proteinExistence type="predicted"/>
<dbReference type="AlphaFoldDB" id="A0A7H9B5P4"/>
<dbReference type="InterPro" id="IPR001965">
    <property type="entry name" value="Znf_PHD"/>
</dbReference>
<keyword evidence="5" id="KW-0539">Nucleus</keyword>
<keyword evidence="2" id="KW-0479">Metal-binding</keyword>
<keyword evidence="3 6" id="KW-0863">Zinc-finger</keyword>
<dbReference type="InterPro" id="IPR019787">
    <property type="entry name" value="Znf_PHD-finger"/>
</dbReference>
<name>A0A7H9B5P4_ZYGMR</name>
<dbReference type="GeneID" id="59237786"/>
<evidence type="ECO:0000256" key="2">
    <source>
        <dbReference type="ARBA" id="ARBA00022723"/>
    </source>
</evidence>
<dbReference type="SUPFAM" id="SSF57903">
    <property type="entry name" value="FYVE/PHD zinc finger"/>
    <property type="match status" value="1"/>
</dbReference>